<dbReference type="Pfam" id="PF07730">
    <property type="entry name" value="HisKA_3"/>
    <property type="match status" value="1"/>
</dbReference>
<evidence type="ECO:0000256" key="5">
    <source>
        <dbReference type="ARBA" id="ARBA00022741"/>
    </source>
</evidence>
<dbReference type="CDD" id="cd16917">
    <property type="entry name" value="HATPase_UhpB-NarQ-NarX-like"/>
    <property type="match status" value="1"/>
</dbReference>
<dbReference type="InterPro" id="IPR003594">
    <property type="entry name" value="HATPase_dom"/>
</dbReference>
<dbReference type="PANTHER" id="PTHR24421:SF10">
    <property type="entry name" value="NITRATE_NITRITE SENSOR PROTEIN NARQ"/>
    <property type="match status" value="1"/>
</dbReference>
<keyword evidence="8" id="KW-0902">Two-component regulatory system</keyword>
<dbReference type="PANTHER" id="PTHR24421">
    <property type="entry name" value="NITRATE/NITRITE SENSOR PROTEIN NARX-RELATED"/>
    <property type="match status" value="1"/>
</dbReference>
<dbReference type="InterPro" id="IPR050482">
    <property type="entry name" value="Sensor_HK_TwoCompSys"/>
</dbReference>
<evidence type="ECO:0000259" key="10">
    <source>
        <dbReference type="SMART" id="SM00387"/>
    </source>
</evidence>
<sequence length="412" mass="43805">MRRTLLGRSVTVARLSRSAARWWAWLGRHPDVTDTVLALFLLALAVPRLGFIGVGARWPPDTVAVLLVVAGTAPLALRRRRPATVLAVVSLVTVLHRPLTGTAVPDFLAVLIAVWTVGALCPPAVARTANGVALVVVPTALLPGLDVAHPEEVLRNYVLFAIVWALGNQHRRGAEARVAAVREREARLNQQRESLVREAAAAERLRLARDLHDVVAHHVTLMVVQADTTRRGEASTLSPRTARTLESVCATGRQAMTEMRRLLAVIDVTPTPQPVLDVDLAGLLDRTRAAGLSVDLRTRGVPVPLPPTVAAPAYRVVQEALTNALRHAGPQARVGLTLAYDPGRLTIRVVDEPAVPGPRPADPGVGRGLAGMRDRVTQLGGTVRTGPTPPGGFEVVAHLPLPATPDGDAGHG</sequence>
<feature type="domain" description="Histidine kinase/HSP90-like ATPase" evidence="10">
    <location>
        <begin position="308"/>
        <end position="403"/>
    </location>
</feature>
<dbReference type="Pfam" id="PF02518">
    <property type="entry name" value="HATPase_c"/>
    <property type="match status" value="1"/>
</dbReference>
<gene>
    <name evidence="11" type="ORF">B5D80_24735</name>
</gene>
<dbReference type="Gene3D" id="1.20.5.1930">
    <property type="match status" value="1"/>
</dbReference>
<feature type="coiled-coil region" evidence="9">
    <location>
        <begin position="171"/>
        <end position="205"/>
    </location>
</feature>
<evidence type="ECO:0000256" key="3">
    <source>
        <dbReference type="ARBA" id="ARBA00022553"/>
    </source>
</evidence>
<keyword evidence="9" id="KW-0175">Coiled coil</keyword>
<dbReference type="GO" id="GO:0005524">
    <property type="term" value="F:ATP binding"/>
    <property type="evidence" value="ECO:0007669"/>
    <property type="project" value="UniProtKB-KW"/>
</dbReference>
<protein>
    <recommendedName>
        <fullName evidence="2">histidine kinase</fullName>
        <ecNumber evidence="2">2.7.13.3</ecNumber>
    </recommendedName>
</protein>
<keyword evidence="5" id="KW-0547">Nucleotide-binding</keyword>
<dbReference type="Proteomes" id="UP000197174">
    <property type="component" value="Unassembled WGS sequence"/>
</dbReference>
<dbReference type="Gene3D" id="3.30.565.10">
    <property type="entry name" value="Histidine kinase-like ATPase, C-terminal domain"/>
    <property type="match status" value="1"/>
</dbReference>
<comment type="caution">
    <text evidence="11">The sequence shown here is derived from an EMBL/GenBank/DDBJ whole genome shotgun (WGS) entry which is preliminary data.</text>
</comment>
<dbReference type="InterPro" id="IPR055558">
    <property type="entry name" value="DUF7134"/>
</dbReference>
<evidence type="ECO:0000256" key="7">
    <source>
        <dbReference type="ARBA" id="ARBA00022840"/>
    </source>
</evidence>
<reference evidence="11 12" key="1">
    <citation type="submission" date="2017-03" db="EMBL/GenBank/DDBJ databases">
        <title>Whole genome sequence of Micromonospora wenchangensis, isolated from mangrove soil.</title>
        <authorList>
            <person name="Yang H."/>
        </authorList>
    </citation>
    <scope>NUCLEOTIDE SEQUENCE [LARGE SCALE GENOMIC DNA]</scope>
    <source>
        <strain evidence="11 12">CCTCC AA 2012002</strain>
    </source>
</reference>
<evidence type="ECO:0000313" key="11">
    <source>
        <dbReference type="EMBL" id="OWV02767.1"/>
    </source>
</evidence>
<name>A0A246RHJ9_9ACTN</name>
<comment type="catalytic activity">
    <reaction evidence="1">
        <text>ATP + protein L-histidine = ADP + protein N-phospho-L-histidine.</text>
        <dbReference type="EC" id="2.7.13.3"/>
    </reaction>
</comment>
<dbReference type="InterPro" id="IPR036890">
    <property type="entry name" value="HATPase_C_sf"/>
</dbReference>
<evidence type="ECO:0000256" key="1">
    <source>
        <dbReference type="ARBA" id="ARBA00000085"/>
    </source>
</evidence>
<evidence type="ECO:0000313" key="12">
    <source>
        <dbReference type="Proteomes" id="UP000197174"/>
    </source>
</evidence>
<dbReference type="SUPFAM" id="SSF55874">
    <property type="entry name" value="ATPase domain of HSP90 chaperone/DNA topoisomerase II/histidine kinase"/>
    <property type="match status" value="1"/>
</dbReference>
<accession>A0A246RHJ9</accession>
<dbReference type="GO" id="GO:0046983">
    <property type="term" value="F:protein dimerization activity"/>
    <property type="evidence" value="ECO:0007669"/>
    <property type="project" value="InterPro"/>
</dbReference>
<evidence type="ECO:0000256" key="2">
    <source>
        <dbReference type="ARBA" id="ARBA00012438"/>
    </source>
</evidence>
<dbReference type="Pfam" id="PF23539">
    <property type="entry name" value="DUF7134"/>
    <property type="match status" value="1"/>
</dbReference>
<organism evidence="11 12">
    <name type="scientific">Micromonospora wenchangensis</name>
    <dbReference type="NCBI Taxonomy" id="1185415"/>
    <lineage>
        <taxon>Bacteria</taxon>
        <taxon>Bacillati</taxon>
        <taxon>Actinomycetota</taxon>
        <taxon>Actinomycetes</taxon>
        <taxon>Micromonosporales</taxon>
        <taxon>Micromonosporaceae</taxon>
        <taxon>Micromonospora</taxon>
    </lineage>
</organism>
<dbReference type="SMART" id="SM00387">
    <property type="entry name" value="HATPase_c"/>
    <property type="match status" value="1"/>
</dbReference>
<keyword evidence="6" id="KW-0418">Kinase</keyword>
<keyword evidence="4" id="KW-0808">Transferase</keyword>
<keyword evidence="3" id="KW-0597">Phosphoprotein</keyword>
<dbReference type="EC" id="2.7.13.3" evidence="2"/>
<proteinExistence type="predicted"/>
<dbReference type="RefSeq" id="WP_144081754.1">
    <property type="nucleotide sequence ID" value="NZ_MZMV01000051.1"/>
</dbReference>
<evidence type="ECO:0000256" key="9">
    <source>
        <dbReference type="SAM" id="Coils"/>
    </source>
</evidence>
<evidence type="ECO:0000256" key="6">
    <source>
        <dbReference type="ARBA" id="ARBA00022777"/>
    </source>
</evidence>
<evidence type="ECO:0000256" key="8">
    <source>
        <dbReference type="ARBA" id="ARBA00023012"/>
    </source>
</evidence>
<keyword evidence="7" id="KW-0067">ATP-binding</keyword>
<dbReference type="InterPro" id="IPR011712">
    <property type="entry name" value="Sig_transdc_His_kin_sub3_dim/P"/>
</dbReference>
<dbReference type="EMBL" id="MZMV01000051">
    <property type="protein sequence ID" value="OWV02767.1"/>
    <property type="molecule type" value="Genomic_DNA"/>
</dbReference>
<dbReference type="AlphaFoldDB" id="A0A246RHJ9"/>
<dbReference type="OrthoDB" id="227596at2"/>
<keyword evidence="12" id="KW-1185">Reference proteome</keyword>
<dbReference type="GO" id="GO:0016020">
    <property type="term" value="C:membrane"/>
    <property type="evidence" value="ECO:0007669"/>
    <property type="project" value="InterPro"/>
</dbReference>
<evidence type="ECO:0000256" key="4">
    <source>
        <dbReference type="ARBA" id="ARBA00022679"/>
    </source>
</evidence>
<dbReference type="GO" id="GO:0000155">
    <property type="term" value="F:phosphorelay sensor kinase activity"/>
    <property type="evidence" value="ECO:0007669"/>
    <property type="project" value="InterPro"/>
</dbReference>